<feature type="compositionally biased region" description="Low complexity" evidence="1">
    <location>
        <begin position="131"/>
        <end position="155"/>
    </location>
</feature>
<feature type="region of interest" description="Disordered" evidence="1">
    <location>
        <begin position="122"/>
        <end position="168"/>
    </location>
</feature>
<dbReference type="InterPro" id="IPR056124">
    <property type="entry name" value="DUF7707"/>
</dbReference>
<reference evidence="4" key="1">
    <citation type="journal article" date="2023" name="Mol. Phylogenet. Evol.">
        <title>Genome-scale phylogeny and comparative genomics of the fungal order Sordariales.</title>
        <authorList>
            <person name="Hensen N."/>
            <person name="Bonometti L."/>
            <person name="Westerberg I."/>
            <person name="Brannstrom I.O."/>
            <person name="Guillou S."/>
            <person name="Cros-Aarteil S."/>
            <person name="Calhoun S."/>
            <person name="Haridas S."/>
            <person name="Kuo A."/>
            <person name="Mondo S."/>
            <person name="Pangilinan J."/>
            <person name="Riley R."/>
            <person name="LaButti K."/>
            <person name="Andreopoulos B."/>
            <person name="Lipzen A."/>
            <person name="Chen C."/>
            <person name="Yan M."/>
            <person name="Daum C."/>
            <person name="Ng V."/>
            <person name="Clum A."/>
            <person name="Steindorff A."/>
            <person name="Ohm R.A."/>
            <person name="Martin F."/>
            <person name="Silar P."/>
            <person name="Natvig D.O."/>
            <person name="Lalanne C."/>
            <person name="Gautier V."/>
            <person name="Ament-Velasquez S.L."/>
            <person name="Kruys A."/>
            <person name="Hutchinson M.I."/>
            <person name="Powell A.J."/>
            <person name="Barry K."/>
            <person name="Miller A.N."/>
            <person name="Grigoriev I.V."/>
            <person name="Debuchy R."/>
            <person name="Gladieux P."/>
            <person name="Hiltunen Thoren M."/>
            <person name="Johannesson H."/>
        </authorList>
    </citation>
    <scope>NUCLEOTIDE SEQUENCE</scope>
    <source>
        <strain evidence="4">PSN324</strain>
    </source>
</reference>
<name>A0AAV9HWP8_9PEZI</name>
<protein>
    <recommendedName>
        <fullName evidence="3">DUF7707 domain-containing protein</fullName>
    </recommendedName>
</protein>
<evidence type="ECO:0000256" key="2">
    <source>
        <dbReference type="SAM" id="SignalP"/>
    </source>
</evidence>
<dbReference type="AlphaFoldDB" id="A0AAV9HWP8"/>
<feature type="domain" description="DUF7707" evidence="3">
    <location>
        <begin position="24"/>
        <end position="124"/>
    </location>
</feature>
<organism evidence="4 5">
    <name type="scientific">Cladorrhinum samala</name>
    <dbReference type="NCBI Taxonomy" id="585594"/>
    <lineage>
        <taxon>Eukaryota</taxon>
        <taxon>Fungi</taxon>
        <taxon>Dikarya</taxon>
        <taxon>Ascomycota</taxon>
        <taxon>Pezizomycotina</taxon>
        <taxon>Sordariomycetes</taxon>
        <taxon>Sordariomycetidae</taxon>
        <taxon>Sordariales</taxon>
        <taxon>Podosporaceae</taxon>
        <taxon>Cladorrhinum</taxon>
    </lineage>
</organism>
<evidence type="ECO:0000259" key="3">
    <source>
        <dbReference type="Pfam" id="PF24808"/>
    </source>
</evidence>
<evidence type="ECO:0000256" key="1">
    <source>
        <dbReference type="SAM" id="MobiDB-lite"/>
    </source>
</evidence>
<keyword evidence="5" id="KW-1185">Reference proteome</keyword>
<proteinExistence type="predicted"/>
<feature type="chain" id="PRO_5043855150" description="DUF7707 domain-containing protein" evidence="2">
    <location>
        <begin position="19"/>
        <end position="191"/>
    </location>
</feature>
<evidence type="ECO:0000313" key="4">
    <source>
        <dbReference type="EMBL" id="KAK4464176.1"/>
    </source>
</evidence>
<keyword evidence="2" id="KW-0732">Signal</keyword>
<reference evidence="4" key="2">
    <citation type="submission" date="2023-06" db="EMBL/GenBank/DDBJ databases">
        <authorList>
            <consortium name="Lawrence Berkeley National Laboratory"/>
            <person name="Mondo S.J."/>
            <person name="Hensen N."/>
            <person name="Bonometti L."/>
            <person name="Westerberg I."/>
            <person name="Brannstrom I.O."/>
            <person name="Guillou S."/>
            <person name="Cros-Aarteil S."/>
            <person name="Calhoun S."/>
            <person name="Haridas S."/>
            <person name="Kuo A."/>
            <person name="Pangilinan J."/>
            <person name="Riley R."/>
            <person name="Labutti K."/>
            <person name="Andreopoulos B."/>
            <person name="Lipzen A."/>
            <person name="Chen C."/>
            <person name="Yanf M."/>
            <person name="Daum C."/>
            <person name="Ng V."/>
            <person name="Clum A."/>
            <person name="Steindorff A."/>
            <person name="Ohm R."/>
            <person name="Martin F."/>
            <person name="Silar P."/>
            <person name="Natvig D."/>
            <person name="Lalanne C."/>
            <person name="Gautier V."/>
            <person name="Ament-Velasquez S.L."/>
            <person name="Kruys A."/>
            <person name="Hutchinson M.I."/>
            <person name="Powell A.J."/>
            <person name="Barry K."/>
            <person name="Miller A.N."/>
            <person name="Grigoriev I.V."/>
            <person name="Debuchy R."/>
            <person name="Gladieux P."/>
            <person name="Thoren M.H."/>
            <person name="Johannesson H."/>
        </authorList>
    </citation>
    <scope>NUCLEOTIDE SEQUENCE</scope>
    <source>
        <strain evidence="4">PSN324</strain>
    </source>
</reference>
<dbReference type="PANTHER" id="PTHR38118">
    <property type="entry name" value="ANCHORED CELL WALL PROTEIN 11-RELATED"/>
    <property type="match status" value="1"/>
</dbReference>
<accession>A0AAV9HWP8</accession>
<evidence type="ECO:0000313" key="5">
    <source>
        <dbReference type="Proteomes" id="UP001321749"/>
    </source>
</evidence>
<dbReference type="Pfam" id="PF24808">
    <property type="entry name" value="DUF7707"/>
    <property type="match status" value="1"/>
</dbReference>
<feature type="compositionally biased region" description="Polar residues" evidence="1">
    <location>
        <begin position="156"/>
        <end position="166"/>
    </location>
</feature>
<sequence>MRHSILLATLSAVTGVVAQSQNFTINPALVPDGTKVDWCSAQFNTCGDLCGGTPTANDCSSSTLSFTCTCRNGTAPGLEYYTGTLPTFICQESYRQCIESNVGDKNAQSKCKTTIQDHCGTLDPSKAEVDSGSSQSTSSSSSASAPAPTGSSGPADTNSPSSTSSEGAAPTAFIANGVAAVAAGVFAAALL</sequence>
<feature type="signal peptide" evidence="2">
    <location>
        <begin position="1"/>
        <end position="18"/>
    </location>
</feature>
<dbReference type="Proteomes" id="UP001321749">
    <property type="component" value="Unassembled WGS sequence"/>
</dbReference>
<dbReference type="EMBL" id="MU864951">
    <property type="protein sequence ID" value="KAK4464176.1"/>
    <property type="molecule type" value="Genomic_DNA"/>
</dbReference>
<gene>
    <name evidence="4" type="ORF">QBC42DRAFT_52782</name>
</gene>
<dbReference type="PANTHER" id="PTHR38118:SF3">
    <property type="entry name" value="ANCHORED CELL WALL PROTEIN 11"/>
    <property type="match status" value="1"/>
</dbReference>
<comment type="caution">
    <text evidence="4">The sequence shown here is derived from an EMBL/GenBank/DDBJ whole genome shotgun (WGS) entry which is preliminary data.</text>
</comment>